<dbReference type="Gene3D" id="3.40.50.720">
    <property type="entry name" value="NAD(P)-binding Rossmann-like Domain"/>
    <property type="match status" value="1"/>
</dbReference>
<dbReference type="Gene3D" id="3.20.20.370">
    <property type="entry name" value="Glycoside hydrolase/deacetylase"/>
    <property type="match status" value="1"/>
</dbReference>
<feature type="domain" description="NodB homology" evidence="2">
    <location>
        <begin position="338"/>
        <end position="440"/>
    </location>
</feature>
<feature type="region of interest" description="Disordered" evidence="1">
    <location>
        <begin position="270"/>
        <end position="294"/>
    </location>
</feature>
<dbReference type="PANTHER" id="PTHR47561:SF2">
    <property type="entry name" value="HYPOTHETICAL POLYSACCHARIDE DEACETYLASE (EUROFUNG)"/>
    <property type="match status" value="1"/>
</dbReference>
<proteinExistence type="predicted"/>
<dbReference type="GO" id="GO:0005975">
    <property type="term" value="P:carbohydrate metabolic process"/>
    <property type="evidence" value="ECO:0007669"/>
    <property type="project" value="InterPro"/>
</dbReference>
<evidence type="ECO:0000259" key="2">
    <source>
        <dbReference type="Pfam" id="PF01522"/>
    </source>
</evidence>
<evidence type="ECO:0000313" key="3">
    <source>
        <dbReference type="EMBL" id="OQN96899.1"/>
    </source>
</evidence>
<dbReference type="Pfam" id="PF01522">
    <property type="entry name" value="Polysacc_deac_1"/>
    <property type="match status" value="1"/>
</dbReference>
<dbReference type="STRING" id="1507870.A0A1V8SCV4"/>
<evidence type="ECO:0000313" key="4">
    <source>
        <dbReference type="Proteomes" id="UP000192596"/>
    </source>
</evidence>
<dbReference type="EMBL" id="NAJO01000060">
    <property type="protein sequence ID" value="OQN96899.1"/>
    <property type="molecule type" value="Genomic_DNA"/>
</dbReference>
<protein>
    <recommendedName>
        <fullName evidence="2">NodB homology domain-containing protein</fullName>
    </recommendedName>
</protein>
<dbReference type="AlphaFoldDB" id="A0A1V8SCV4"/>
<organism evidence="3 4">
    <name type="scientific">Cryoendolithus antarcticus</name>
    <dbReference type="NCBI Taxonomy" id="1507870"/>
    <lineage>
        <taxon>Eukaryota</taxon>
        <taxon>Fungi</taxon>
        <taxon>Dikarya</taxon>
        <taxon>Ascomycota</taxon>
        <taxon>Pezizomycotina</taxon>
        <taxon>Dothideomycetes</taxon>
        <taxon>Dothideomycetidae</taxon>
        <taxon>Cladosporiales</taxon>
        <taxon>Cladosporiaceae</taxon>
        <taxon>Cryoendolithus</taxon>
    </lineage>
</organism>
<sequence length="607" mass="66655">MSYLGIEGLHAFVTGARGGIGSAIVKEFEAAGCKVTAHDLRPATTPASESVFHVQGDISDESSISACFKQAQDHFGPINILCANAGITNEANHPNIWELPLETWESVYRVNIRGTFLTVKHFLLAAKTSQESLGKELENLAIVVTGSETGKFGQAGHAEYASGKAGLQYGLVPTVKNEIVRLNSKARINAVAPGWVNTELIGDRLADPKELYLETQATVALKKIAQPQDVAKAVAFLASHQASGHMSGQCLSIDGGMEGRIVWRENEVPQAMSDPSSTTASNNPQRSIAQQATMGSKDRKKIYLAFSVDFDAVSGWLGTGKHPDNNTSDYSAGYLSAHTGVPRLLRVFKRLGISNKITWCLPGHSIETFPTQTADIVASGGELAIHGYAHESASQMTAEQERDVLAKCVSLIEGLTGGKPVGYRAPLYQLSERTIALLQSQNFLWDSSLSHYESTPYFLPLNPSPIEQIDFSPSNRAETWMHPSPDFASLPKSSLVEIPLNWYAEDATPLQFYPHTANSAGYVDVRIVERMWKDRFEWLRTEIERGEAEDMVVFGLIFHPDTSGMGHVIGMVERFLEWVKAFQGEVVWCTHREVAEEYKRRQADKSN</sequence>
<dbReference type="OrthoDB" id="504708at2759"/>
<dbReference type="Proteomes" id="UP000192596">
    <property type="component" value="Unassembled WGS sequence"/>
</dbReference>
<dbReference type="InterPro" id="IPR002347">
    <property type="entry name" value="SDR_fam"/>
</dbReference>
<dbReference type="InterPro" id="IPR002509">
    <property type="entry name" value="NODB_dom"/>
</dbReference>
<dbReference type="GO" id="GO:0016810">
    <property type="term" value="F:hydrolase activity, acting on carbon-nitrogen (but not peptide) bonds"/>
    <property type="evidence" value="ECO:0007669"/>
    <property type="project" value="InterPro"/>
</dbReference>
<dbReference type="PRINTS" id="PR00081">
    <property type="entry name" value="GDHRDH"/>
</dbReference>
<gene>
    <name evidence="3" type="ORF">B0A48_17453</name>
</gene>
<dbReference type="InParanoid" id="A0A1V8SCV4"/>
<feature type="compositionally biased region" description="Polar residues" evidence="1">
    <location>
        <begin position="273"/>
        <end position="294"/>
    </location>
</feature>
<dbReference type="Pfam" id="PF13561">
    <property type="entry name" value="adh_short_C2"/>
    <property type="match status" value="1"/>
</dbReference>
<accession>A0A1V8SCV4</accession>
<dbReference type="InterPro" id="IPR036291">
    <property type="entry name" value="NAD(P)-bd_dom_sf"/>
</dbReference>
<dbReference type="CDD" id="cd05233">
    <property type="entry name" value="SDR_c"/>
    <property type="match status" value="1"/>
</dbReference>
<reference evidence="4" key="1">
    <citation type="submission" date="2017-03" db="EMBL/GenBank/DDBJ databases">
        <title>Genomes of endolithic fungi from Antarctica.</title>
        <authorList>
            <person name="Coleine C."/>
            <person name="Masonjones S."/>
            <person name="Stajich J.E."/>
        </authorList>
    </citation>
    <scope>NUCLEOTIDE SEQUENCE [LARGE SCALE GENOMIC DNA]</scope>
    <source>
        <strain evidence="4">CCFEE 5527</strain>
    </source>
</reference>
<name>A0A1V8SCV4_9PEZI</name>
<comment type="caution">
    <text evidence="3">The sequence shown here is derived from an EMBL/GenBank/DDBJ whole genome shotgun (WGS) entry which is preliminary data.</text>
</comment>
<dbReference type="CDD" id="cd10938">
    <property type="entry name" value="CE4_HpPgdA_like"/>
    <property type="match status" value="1"/>
</dbReference>
<dbReference type="SUPFAM" id="SSF88713">
    <property type="entry name" value="Glycoside hydrolase/deacetylase"/>
    <property type="match status" value="1"/>
</dbReference>
<dbReference type="SUPFAM" id="SSF51735">
    <property type="entry name" value="NAD(P)-binding Rossmann-fold domains"/>
    <property type="match status" value="1"/>
</dbReference>
<dbReference type="InterPro" id="IPR037950">
    <property type="entry name" value="PgdA-like"/>
</dbReference>
<dbReference type="InterPro" id="IPR011330">
    <property type="entry name" value="Glyco_hydro/deAcase_b/a-brl"/>
</dbReference>
<evidence type="ECO:0000256" key="1">
    <source>
        <dbReference type="SAM" id="MobiDB-lite"/>
    </source>
</evidence>
<dbReference type="PANTHER" id="PTHR47561">
    <property type="entry name" value="POLYSACCHARIDE DEACETYLASE FAMILY PROTEIN (AFU_ORTHOLOGUE AFUA_6G05030)"/>
    <property type="match status" value="1"/>
</dbReference>
<keyword evidence="4" id="KW-1185">Reference proteome</keyword>